<evidence type="ECO:0000313" key="7">
    <source>
        <dbReference type="Proteomes" id="UP000318733"/>
    </source>
</evidence>
<comment type="caution">
    <text evidence="6">The sequence shown here is derived from an EMBL/GenBank/DDBJ whole genome shotgun (WGS) entry which is preliminary data.</text>
</comment>
<gene>
    <name evidence="6" type="ORF">FO440_21205</name>
</gene>
<protein>
    <submittedName>
        <fullName evidence="6">Rieske (2Fe-2S) protein</fullName>
    </submittedName>
</protein>
<name>A0A556MBI9_9SPHI</name>
<dbReference type="PANTHER" id="PTHR21496:SF23">
    <property type="entry name" value="3-PHENYLPROPIONATE_CINNAMIC ACID DIOXYGENASE FERREDOXIN SUBUNIT"/>
    <property type="match status" value="1"/>
</dbReference>
<evidence type="ECO:0000256" key="2">
    <source>
        <dbReference type="ARBA" id="ARBA00022723"/>
    </source>
</evidence>
<evidence type="ECO:0000256" key="3">
    <source>
        <dbReference type="ARBA" id="ARBA00023004"/>
    </source>
</evidence>
<dbReference type="Proteomes" id="UP000318733">
    <property type="component" value="Unassembled WGS sequence"/>
</dbReference>
<accession>A0A556MBI9</accession>
<keyword evidence="4" id="KW-0411">Iron-sulfur</keyword>
<dbReference type="Pfam" id="PF00355">
    <property type="entry name" value="Rieske"/>
    <property type="match status" value="1"/>
</dbReference>
<dbReference type="SUPFAM" id="SSF50022">
    <property type="entry name" value="ISP domain"/>
    <property type="match status" value="1"/>
</dbReference>
<evidence type="ECO:0000313" key="6">
    <source>
        <dbReference type="EMBL" id="TSJ37284.1"/>
    </source>
</evidence>
<dbReference type="PANTHER" id="PTHR21496">
    <property type="entry name" value="FERREDOXIN-RELATED"/>
    <property type="match status" value="1"/>
</dbReference>
<dbReference type="OrthoDB" id="593800at2"/>
<dbReference type="RefSeq" id="WP_144250319.1">
    <property type="nucleotide sequence ID" value="NZ_VLPK01000005.1"/>
</dbReference>
<proteinExistence type="predicted"/>
<evidence type="ECO:0000256" key="1">
    <source>
        <dbReference type="ARBA" id="ARBA00022714"/>
    </source>
</evidence>
<dbReference type="PROSITE" id="PS51296">
    <property type="entry name" value="RIESKE"/>
    <property type="match status" value="1"/>
</dbReference>
<keyword evidence="7" id="KW-1185">Reference proteome</keyword>
<dbReference type="InterPro" id="IPR036922">
    <property type="entry name" value="Rieske_2Fe-2S_sf"/>
</dbReference>
<evidence type="ECO:0000259" key="5">
    <source>
        <dbReference type="PROSITE" id="PS51296"/>
    </source>
</evidence>
<keyword evidence="2" id="KW-0479">Metal-binding</keyword>
<dbReference type="Gene3D" id="2.102.10.10">
    <property type="entry name" value="Rieske [2Fe-2S] iron-sulphur domain"/>
    <property type="match status" value="1"/>
</dbReference>
<dbReference type="CDD" id="cd03467">
    <property type="entry name" value="Rieske"/>
    <property type="match status" value="1"/>
</dbReference>
<dbReference type="AlphaFoldDB" id="A0A556MBI9"/>
<evidence type="ECO:0000256" key="4">
    <source>
        <dbReference type="ARBA" id="ARBA00023014"/>
    </source>
</evidence>
<organism evidence="6 7">
    <name type="scientific">Mucilaginibacter corticis</name>
    <dbReference type="NCBI Taxonomy" id="2597670"/>
    <lineage>
        <taxon>Bacteria</taxon>
        <taxon>Pseudomonadati</taxon>
        <taxon>Bacteroidota</taxon>
        <taxon>Sphingobacteriia</taxon>
        <taxon>Sphingobacteriales</taxon>
        <taxon>Sphingobacteriaceae</taxon>
        <taxon>Mucilaginibacter</taxon>
    </lineage>
</organism>
<sequence length="112" mass="12626">MNWYKVPDLQYTKEPFIKKVKVNGKGICLVSYEGDVYALSSTCPHAGAELSGGWCKDGKLICPFHRYSYDIHTGKGDHGQNDFVDTYPVEVREDGIYIGIASFLEKLKQAFK</sequence>
<reference evidence="6 7" key="1">
    <citation type="submission" date="2019-07" db="EMBL/GenBank/DDBJ databases">
        <authorList>
            <person name="Huq M.A."/>
        </authorList>
    </citation>
    <scope>NUCLEOTIDE SEQUENCE [LARGE SCALE GENOMIC DNA]</scope>
    <source>
        <strain evidence="6 7">MAH-19</strain>
    </source>
</reference>
<keyword evidence="3" id="KW-0408">Iron</keyword>
<dbReference type="GO" id="GO:0046872">
    <property type="term" value="F:metal ion binding"/>
    <property type="evidence" value="ECO:0007669"/>
    <property type="project" value="UniProtKB-KW"/>
</dbReference>
<feature type="domain" description="Rieske" evidence="5">
    <location>
        <begin position="3"/>
        <end position="98"/>
    </location>
</feature>
<dbReference type="EMBL" id="VLPK01000005">
    <property type="protein sequence ID" value="TSJ37284.1"/>
    <property type="molecule type" value="Genomic_DNA"/>
</dbReference>
<keyword evidence="1" id="KW-0001">2Fe-2S</keyword>
<dbReference type="GO" id="GO:0051537">
    <property type="term" value="F:2 iron, 2 sulfur cluster binding"/>
    <property type="evidence" value="ECO:0007669"/>
    <property type="project" value="UniProtKB-KW"/>
</dbReference>
<dbReference type="InterPro" id="IPR017941">
    <property type="entry name" value="Rieske_2Fe-2S"/>
</dbReference>